<evidence type="ECO:0000256" key="1">
    <source>
        <dbReference type="SAM" id="Phobius"/>
    </source>
</evidence>
<accession>A0A8J7GLA0</accession>
<evidence type="ECO:0000313" key="2">
    <source>
        <dbReference type="EMBL" id="MBG6140291.1"/>
    </source>
</evidence>
<dbReference type="PANTHER" id="PTHR36840:SF1">
    <property type="entry name" value="BLL5714 PROTEIN"/>
    <property type="match status" value="1"/>
</dbReference>
<feature type="transmembrane region" description="Helical" evidence="1">
    <location>
        <begin position="262"/>
        <end position="281"/>
    </location>
</feature>
<feature type="transmembrane region" description="Helical" evidence="1">
    <location>
        <begin position="134"/>
        <end position="152"/>
    </location>
</feature>
<keyword evidence="1" id="KW-0812">Transmembrane</keyword>
<dbReference type="AlphaFoldDB" id="A0A8J7GLA0"/>
<feature type="transmembrane region" description="Helical" evidence="1">
    <location>
        <begin position="189"/>
        <end position="210"/>
    </location>
</feature>
<keyword evidence="1" id="KW-0472">Membrane</keyword>
<dbReference type="RefSeq" id="WP_233472753.1">
    <property type="nucleotide sequence ID" value="NZ_BONS01000006.1"/>
</dbReference>
<feature type="transmembrane region" description="Helical" evidence="1">
    <location>
        <begin position="78"/>
        <end position="96"/>
    </location>
</feature>
<comment type="caution">
    <text evidence="2">The sequence shown here is derived from an EMBL/GenBank/DDBJ whole genome shotgun (WGS) entry which is preliminary data.</text>
</comment>
<protein>
    <submittedName>
        <fullName evidence="2">Low temperature requirement protein LtrA</fullName>
    </submittedName>
</protein>
<proteinExistence type="predicted"/>
<keyword evidence="1" id="KW-1133">Transmembrane helix</keyword>
<dbReference type="EMBL" id="JADOUF010000001">
    <property type="protein sequence ID" value="MBG6140291.1"/>
    <property type="molecule type" value="Genomic_DNA"/>
</dbReference>
<sequence>MTSSPHSLALPADRASTLELFFDLVFVFTITQLTTKLAGDPTPLGFGRIVIMLGIIWWMYSGYVWLTNSVRMVNTVRRVLLLTGMTGFLVVALAIPEAYGSTGLAFGLGYFVVNAVHSGLFLTSQPGAWKFMRWLAPENLFTAGLVLVGGWLHLPWLWVAAFALQAITPYLHSTGHYNVQAGHFVERHGLVLIIALGESVVAIGVGAFGLPVTWQLVAAAALGLTLAYHLWWCYFARDDEHAAEALAAIADPGRRSRSALHAFGYAYVPMLLGVIAMAAGVKKAMGHATAHSGFRAAVVLAGGVALFLIGEAYFRHVLKIGAVGWRALGGVVAMATVPLGVQLNPLVQLVALIAVFVAVFVTEEVLRTGRTARQWRH</sequence>
<gene>
    <name evidence="2" type="ORF">IW245_006485</name>
</gene>
<feature type="transmembrane region" description="Helical" evidence="1">
    <location>
        <begin position="216"/>
        <end position="235"/>
    </location>
</feature>
<feature type="transmembrane region" description="Helical" evidence="1">
    <location>
        <begin position="293"/>
        <end position="314"/>
    </location>
</feature>
<feature type="transmembrane region" description="Helical" evidence="1">
    <location>
        <begin position="347"/>
        <end position="366"/>
    </location>
</feature>
<feature type="transmembrane region" description="Helical" evidence="1">
    <location>
        <begin position="45"/>
        <end position="66"/>
    </location>
</feature>
<keyword evidence="3" id="KW-1185">Reference proteome</keyword>
<dbReference type="PANTHER" id="PTHR36840">
    <property type="entry name" value="BLL5714 PROTEIN"/>
    <property type="match status" value="1"/>
</dbReference>
<reference evidence="2" key="1">
    <citation type="submission" date="2020-11" db="EMBL/GenBank/DDBJ databases">
        <title>Sequencing the genomes of 1000 actinobacteria strains.</title>
        <authorList>
            <person name="Klenk H.-P."/>
        </authorList>
    </citation>
    <scope>NUCLEOTIDE SEQUENCE</scope>
    <source>
        <strain evidence="2">DSM 45356</strain>
    </source>
</reference>
<dbReference type="Pfam" id="PF06772">
    <property type="entry name" value="LtrA"/>
    <property type="match status" value="1"/>
</dbReference>
<dbReference type="InterPro" id="IPR010640">
    <property type="entry name" value="Low_temperature_requirement_A"/>
</dbReference>
<feature type="transmembrane region" description="Helical" evidence="1">
    <location>
        <begin position="323"/>
        <end position="341"/>
    </location>
</feature>
<name>A0A8J7GLA0_9ACTN</name>
<evidence type="ECO:0000313" key="3">
    <source>
        <dbReference type="Proteomes" id="UP000622552"/>
    </source>
</evidence>
<organism evidence="2 3">
    <name type="scientific">Longispora fulva</name>
    <dbReference type="NCBI Taxonomy" id="619741"/>
    <lineage>
        <taxon>Bacteria</taxon>
        <taxon>Bacillati</taxon>
        <taxon>Actinomycetota</taxon>
        <taxon>Actinomycetes</taxon>
        <taxon>Micromonosporales</taxon>
        <taxon>Micromonosporaceae</taxon>
        <taxon>Longispora</taxon>
    </lineage>
</organism>
<dbReference type="Proteomes" id="UP000622552">
    <property type="component" value="Unassembled WGS sequence"/>
</dbReference>